<evidence type="ECO:0000313" key="2">
    <source>
        <dbReference type="Proteomes" id="UP000245591"/>
    </source>
</evidence>
<organism evidence="1 2">
    <name type="scientific">Smittium angustum</name>
    <dbReference type="NCBI Taxonomy" id="133377"/>
    <lineage>
        <taxon>Eukaryota</taxon>
        <taxon>Fungi</taxon>
        <taxon>Fungi incertae sedis</taxon>
        <taxon>Zoopagomycota</taxon>
        <taxon>Kickxellomycotina</taxon>
        <taxon>Harpellomycetes</taxon>
        <taxon>Harpellales</taxon>
        <taxon>Legeriomycetaceae</taxon>
        <taxon>Smittium</taxon>
    </lineage>
</organism>
<reference evidence="1 2" key="1">
    <citation type="journal article" date="2018" name="MBio">
        <title>Comparative Genomics Reveals the Core Gene Toolbox for the Fungus-Insect Symbiosis.</title>
        <authorList>
            <person name="Wang Y."/>
            <person name="Stata M."/>
            <person name="Wang W."/>
            <person name="Stajich J.E."/>
            <person name="White M.M."/>
            <person name="Moncalvo J.M."/>
        </authorList>
    </citation>
    <scope>NUCLEOTIDE SEQUENCE [LARGE SCALE GENOMIC DNA]</scope>
    <source>
        <strain evidence="1 2">AUS-126-30</strain>
    </source>
</reference>
<protein>
    <submittedName>
        <fullName evidence="1">Uncharacterized protein</fullName>
    </submittedName>
</protein>
<sequence>MNKTKTDFESRYLSRKILVLASNIGKKKAKKLFRNYNPTFFVIETVISTPKLSRSSFEVQIKNTNVSIKLNLKAVDDGIDNFLLKNASDTILNNHEASIISNRLGNSKFDLSMKSFVSDIQSVESSLNRNAISIEQSIDTNDNINKKAEQPFNDMLTHKTFFNNQNGLNNNSFNIPSKNV</sequence>
<accession>A0A2U1IYV8</accession>
<keyword evidence="2" id="KW-1185">Reference proteome</keyword>
<dbReference type="EMBL" id="MBFU01000600">
    <property type="protein sequence ID" value="PVZ98001.1"/>
    <property type="molecule type" value="Genomic_DNA"/>
</dbReference>
<dbReference type="AlphaFoldDB" id="A0A2U1IYV8"/>
<comment type="caution">
    <text evidence="1">The sequence shown here is derived from an EMBL/GenBank/DDBJ whole genome shotgun (WGS) entry which is preliminary data.</text>
</comment>
<gene>
    <name evidence="1" type="ORF">BB558_006007</name>
</gene>
<dbReference type="Proteomes" id="UP000245591">
    <property type="component" value="Unassembled WGS sequence"/>
</dbReference>
<evidence type="ECO:0000313" key="1">
    <source>
        <dbReference type="EMBL" id="PVZ98001.1"/>
    </source>
</evidence>
<name>A0A2U1IYV8_SMIAN</name>
<proteinExistence type="predicted"/>
<feature type="non-terminal residue" evidence="1">
    <location>
        <position position="180"/>
    </location>
</feature>